<gene>
    <name evidence="1" type="ORF">GGR89_003773</name>
</gene>
<evidence type="ECO:0000313" key="1">
    <source>
        <dbReference type="EMBL" id="NJB99432.1"/>
    </source>
</evidence>
<name>A0A7X5Y2U6_9SPHN</name>
<dbReference type="AlphaFoldDB" id="A0A7X5Y2U6"/>
<protein>
    <submittedName>
        <fullName evidence="1">Uncharacterized protein</fullName>
    </submittedName>
</protein>
<dbReference type="EMBL" id="JAATJB010000015">
    <property type="protein sequence ID" value="NJB99432.1"/>
    <property type="molecule type" value="Genomic_DNA"/>
</dbReference>
<keyword evidence="2" id="KW-1185">Reference proteome</keyword>
<proteinExistence type="predicted"/>
<dbReference type="RefSeq" id="WP_125977298.1">
    <property type="nucleotide sequence ID" value="NZ_BAAADY010000020.1"/>
</dbReference>
<organism evidence="1 2">
    <name type="scientific">Sphingomonas trueperi</name>
    <dbReference type="NCBI Taxonomy" id="53317"/>
    <lineage>
        <taxon>Bacteria</taxon>
        <taxon>Pseudomonadati</taxon>
        <taxon>Pseudomonadota</taxon>
        <taxon>Alphaproteobacteria</taxon>
        <taxon>Sphingomonadales</taxon>
        <taxon>Sphingomonadaceae</taxon>
        <taxon>Sphingomonas</taxon>
    </lineage>
</organism>
<sequence>MSDPTQRSAFIAVGIRLMADDNDTALPDPATDFIGIELDGITRGSPFTTEQSNEATGSLVSGAAQVIGQAASFAFTSRIRGAGPGVVYTSTVKPPLHAALSACGKRAQFQAAVAAAALTAGSATSATLANGAPATAGALVGMPLILSGGTANNGRLPMVTGYSAGRVATLSETFDTPLTTGESAAIPANWTYSGTTPADATAKATDQPLAVIAFYRDGVLFKYTHCRGVVNLNGRSARPGFAAFSFAGIFAGKTDAAVPSLAALKQHAPPNLARGTDASNVAIFNRKPVSISTWSFNDGANVTSSEDPNTNIGFGAGEIGQRTPVLTIDPLATLVANRDVLAQISTGALVPASFRYGTQAGNRWALTIPVAQVTGESDTQRDNLVGEQITAQAISQGKDAYLRDTDSILCFY</sequence>
<comment type="caution">
    <text evidence="1">The sequence shown here is derived from an EMBL/GenBank/DDBJ whole genome shotgun (WGS) entry which is preliminary data.</text>
</comment>
<evidence type="ECO:0000313" key="2">
    <source>
        <dbReference type="Proteomes" id="UP000531251"/>
    </source>
</evidence>
<accession>A0A7X5Y2U6</accession>
<dbReference type="Proteomes" id="UP000531251">
    <property type="component" value="Unassembled WGS sequence"/>
</dbReference>
<reference evidence="1 2" key="1">
    <citation type="submission" date="2020-03" db="EMBL/GenBank/DDBJ databases">
        <title>Genomic Encyclopedia of Type Strains, Phase IV (KMG-IV): sequencing the most valuable type-strain genomes for metagenomic binning, comparative biology and taxonomic classification.</title>
        <authorList>
            <person name="Goeker M."/>
        </authorList>
    </citation>
    <scope>NUCLEOTIDE SEQUENCE [LARGE SCALE GENOMIC DNA]</scope>
    <source>
        <strain evidence="1 2">DSM 7225</strain>
    </source>
</reference>